<gene>
    <name evidence="5" type="ORF">ASPVEDRAFT_79555</name>
</gene>
<dbReference type="PANTHER" id="PTHR40633">
    <property type="entry name" value="MATRIX PROTEIN, PUTATIVE (AFU_ORTHOLOGUE AFUA_8G05410)-RELATED"/>
    <property type="match status" value="1"/>
</dbReference>
<keyword evidence="1 3" id="KW-0732">Signal</keyword>
<name>A0A1L9P8W0_ASPVE</name>
<feature type="signal peptide" evidence="3">
    <location>
        <begin position="1"/>
        <end position="20"/>
    </location>
</feature>
<evidence type="ECO:0000256" key="1">
    <source>
        <dbReference type="ARBA" id="ARBA00022729"/>
    </source>
</evidence>
<dbReference type="Pfam" id="PF10342">
    <property type="entry name" value="Kre9_KNH"/>
    <property type="match status" value="1"/>
</dbReference>
<evidence type="ECO:0000313" key="5">
    <source>
        <dbReference type="EMBL" id="OJI97874.1"/>
    </source>
</evidence>
<dbReference type="InterPro" id="IPR052982">
    <property type="entry name" value="SRP1/TIP1-like"/>
</dbReference>
<evidence type="ECO:0000313" key="6">
    <source>
        <dbReference type="Proteomes" id="UP000184073"/>
    </source>
</evidence>
<reference evidence="6" key="1">
    <citation type="journal article" date="2017" name="Genome Biol.">
        <title>Comparative genomics reveals high biological diversity and specific adaptations in the industrially and medically important fungal genus Aspergillus.</title>
        <authorList>
            <person name="de Vries R.P."/>
            <person name="Riley R."/>
            <person name="Wiebenga A."/>
            <person name="Aguilar-Osorio G."/>
            <person name="Amillis S."/>
            <person name="Uchima C.A."/>
            <person name="Anderluh G."/>
            <person name="Asadollahi M."/>
            <person name="Askin M."/>
            <person name="Barry K."/>
            <person name="Battaglia E."/>
            <person name="Bayram O."/>
            <person name="Benocci T."/>
            <person name="Braus-Stromeyer S.A."/>
            <person name="Caldana C."/>
            <person name="Canovas D."/>
            <person name="Cerqueira G.C."/>
            <person name="Chen F."/>
            <person name="Chen W."/>
            <person name="Choi C."/>
            <person name="Clum A."/>
            <person name="Dos Santos R.A."/>
            <person name="Damasio A.R."/>
            <person name="Diallinas G."/>
            <person name="Emri T."/>
            <person name="Fekete E."/>
            <person name="Flipphi M."/>
            <person name="Freyberg S."/>
            <person name="Gallo A."/>
            <person name="Gournas C."/>
            <person name="Habgood R."/>
            <person name="Hainaut M."/>
            <person name="Harispe M.L."/>
            <person name="Henrissat B."/>
            <person name="Hilden K.S."/>
            <person name="Hope R."/>
            <person name="Hossain A."/>
            <person name="Karabika E."/>
            <person name="Karaffa L."/>
            <person name="Karanyi Z."/>
            <person name="Krasevec N."/>
            <person name="Kuo A."/>
            <person name="Kusch H."/>
            <person name="LaButti K."/>
            <person name="Lagendijk E.L."/>
            <person name="Lapidus A."/>
            <person name="Levasseur A."/>
            <person name="Lindquist E."/>
            <person name="Lipzen A."/>
            <person name="Logrieco A.F."/>
            <person name="MacCabe A."/>
            <person name="Maekelae M.R."/>
            <person name="Malavazi I."/>
            <person name="Melin P."/>
            <person name="Meyer V."/>
            <person name="Mielnichuk N."/>
            <person name="Miskei M."/>
            <person name="Molnar A.P."/>
            <person name="Mule G."/>
            <person name="Ngan C.Y."/>
            <person name="Orejas M."/>
            <person name="Orosz E."/>
            <person name="Ouedraogo J.P."/>
            <person name="Overkamp K.M."/>
            <person name="Park H.-S."/>
            <person name="Perrone G."/>
            <person name="Piumi F."/>
            <person name="Punt P.J."/>
            <person name="Ram A.F."/>
            <person name="Ramon A."/>
            <person name="Rauscher S."/>
            <person name="Record E."/>
            <person name="Riano-Pachon D.M."/>
            <person name="Robert V."/>
            <person name="Roehrig J."/>
            <person name="Ruller R."/>
            <person name="Salamov A."/>
            <person name="Salih N.S."/>
            <person name="Samson R.A."/>
            <person name="Sandor E."/>
            <person name="Sanguinetti M."/>
            <person name="Schuetze T."/>
            <person name="Sepcic K."/>
            <person name="Shelest E."/>
            <person name="Sherlock G."/>
            <person name="Sophianopoulou V."/>
            <person name="Squina F.M."/>
            <person name="Sun H."/>
            <person name="Susca A."/>
            <person name="Todd R.B."/>
            <person name="Tsang A."/>
            <person name="Unkles S.E."/>
            <person name="van de Wiele N."/>
            <person name="van Rossen-Uffink D."/>
            <person name="Oliveira J.V."/>
            <person name="Vesth T.C."/>
            <person name="Visser J."/>
            <person name="Yu J.-H."/>
            <person name="Zhou M."/>
            <person name="Andersen M.R."/>
            <person name="Archer D.B."/>
            <person name="Baker S.E."/>
            <person name="Benoit I."/>
            <person name="Brakhage A.A."/>
            <person name="Braus G.H."/>
            <person name="Fischer R."/>
            <person name="Frisvad J.C."/>
            <person name="Goldman G.H."/>
            <person name="Houbraken J."/>
            <person name="Oakley B."/>
            <person name="Pocsi I."/>
            <person name="Scazzocchio C."/>
            <person name="Seiboth B."/>
            <person name="vanKuyk P.A."/>
            <person name="Wortman J."/>
            <person name="Dyer P.S."/>
            <person name="Grigoriev I.V."/>
        </authorList>
    </citation>
    <scope>NUCLEOTIDE SEQUENCE [LARGE SCALE GENOMIC DNA]</scope>
    <source>
        <strain evidence="6">CBS 583.65</strain>
    </source>
</reference>
<feature type="region of interest" description="Disordered" evidence="2">
    <location>
        <begin position="111"/>
        <end position="175"/>
    </location>
</feature>
<dbReference type="Proteomes" id="UP000184073">
    <property type="component" value="Unassembled WGS sequence"/>
</dbReference>
<organism evidence="5 6">
    <name type="scientific">Aspergillus versicolor CBS 583.65</name>
    <dbReference type="NCBI Taxonomy" id="1036611"/>
    <lineage>
        <taxon>Eukaryota</taxon>
        <taxon>Fungi</taxon>
        <taxon>Dikarya</taxon>
        <taxon>Ascomycota</taxon>
        <taxon>Pezizomycotina</taxon>
        <taxon>Eurotiomycetes</taxon>
        <taxon>Eurotiomycetidae</taxon>
        <taxon>Eurotiales</taxon>
        <taxon>Aspergillaceae</taxon>
        <taxon>Aspergillus</taxon>
        <taxon>Aspergillus subgen. Nidulantes</taxon>
    </lineage>
</organism>
<sequence length="197" mass="20704">MYFLKPLIATWACLAQVSLAGVSFTKWPTTAYTGKPSTVYYQGDPDSPATITLRQGPSGNLKTLKVLTTQAEGGSYTWVPDEDLPPGPNYALQIEQDGSINYTGLLKIANRPGQKHARPSASQNTPLPSESTTPLSGGKTVPKGNNGYLPVLNGSSNDTTVTSNKGATTASNDGATSRYISPEMMLAALAAIAYFAA</sequence>
<proteinExistence type="predicted"/>
<dbReference type="PANTHER" id="PTHR40633:SF6">
    <property type="entry name" value="MATRIX PROTEIN, PUTATIVE (AFU_ORTHOLOGUE AFUA_8G05410)-RELATED"/>
    <property type="match status" value="1"/>
</dbReference>
<dbReference type="VEuPathDB" id="FungiDB:ASPVEDRAFT_79555"/>
<evidence type="ECO:0000256" key="3">
    <source>
        <dbReference type="SAM" id="SignalP"/>
    </source>
</evidence>
<dbReference type="GeneID" id="63732222"/>
<feature type="domain" description="Yeast cell wall synthesis Kre9/Knh1-like N-terminal" evidence="4">
    <location>
        <begin position="33"/>
        <end position="108"/>
    </location>
</feature>
<dbReference type="EMBL" id="KV878126">
    <property type="protein sequence ID" value="OJI97874.1"/>
    <property type="molecule type" value="Genomic_DNA"/>
</dbReference>
<feature type="compositionally biased region" description="Polar residues" evidence="2">
    <location>
        <begin position="120"/>
        <end position="135"/>
    </location>
</feature>
<dbReference type="AlphaFoldDB" id="A0A1L9P8W0"/>
<evidence type="ECO:0000256" key="2">
    <source>
        <dbReference type="SAM" id="MobiDB-lite"/>
    </source>
</evidence>
<evidence type="ECO:0000259" key="4">
    <source>
        <dbReference type="Pfam" id="PF10342"/>
    </source>
</evidence>
<feature type="chain" id="PRO_5012408715" description="Yeast cell wall synthesis Kre9/Knh1-like N-terminal domain-containing protein" evidence="3">
    <location>
        <begin position="21"/>
        <end position="197"/>
    </location>
</feature>
<dbReference type="RefSeq" id="XP_040663637.1">
    <property type="nucleotide sequence ID" value="XM_040816711.1"/>
</dbReference>
<accession>A0A1L9P8W0</accession>
<feature type="compositionally biased region" description="Polar residues" evidence="2">
    <location>
        <begin position="153"/>
        <end position="175"/>
    </location>
</feature>
<keyword evidence="6" id="KW-1185">Reference proteome</keyword>
<dbReference type="InterPro" id="IPR018466">
    <property type="entry name" value="Kre9/Knh1-like_N"/>
</dbReference>
<dbReference type="STRING" id="1036611.A0A1L9P8W0"/>
<protein>
    <recommendedName>
        <fullName evidence="4">Yeast cell wall synthesis Kre9/Knh1-like N-terminal domain-containing protein</fullName>
    </recommendedName>
</protein>
<dbReference type="OrthoDB" id="5589325at2759"/>